<evidence type="ECO:0000313" key="3">
    <source>
        <dbReference type="Proteomes" id="UP000008635"/>
    </source>
</evidence>
<dbReference type="Gene3D" id="1.20.120.450">
    <property type="entry name" value="dinb family like domain"/>
    <property type="match status" value="1"/>
</dbReference>
<dbReference type="Pfam" id="PF12867">
    <property type="entry name" value="DinB_2"/>
    <property type="match status" value="1"/>
</dbReference>
<dbReference type="RefSeq" id="WP_013558129.1">
    <property type="nucleotide sequence ID" value="NC_014958.1"/>
</dbReference>
<name>E8U3K2_DEIML</name>
<dbReference type="KEGG" id="dmr:Deima_2997"/>
<protein>
    <submittedName>
        <fullName evidence="2">DinB family protein</fullName>
    </submittedName>
</protein>
<reference evidence="2 3" key="1">
    <citation type="journal article" date="2011" name="Stand. Genomic Sci.">
        <title>Complete genome sequence of Deinococcus maricopensis type strain (LB-34).</title>
        <authorList>
            <person name="Pukall R."/>
            <person name="Zeytun A."/>
            <person name="Lucas S."/>
            <person name="Lapidus A."/>
            <person name="Hammon N."/>
            <person name="Deshpande S."/>
            <person name="Nolan M."/>
            <person name="Cheng J.F."/>
            <person name="Pitluck S."/>
            <person name="Liolios K."/>
            <person name="Pagani I."/>
            <person name="Mikhailova N."/>
            <person name="Ivanova N."/>
            <person name="Mavromatis K."/>
            <person name="Pati A."/>
            <person name="Tapia R."/>
            <person name="Han C."/>
            <person name="Goodwin L."/>
            <person name="Chen A."/>
            <person name="Palaniappan K."/>
            <person name="Land M."/>
            <person name="Hauser L."/>
            <person name="Chang Y.J."/>
            <person name="Jeffries C.D."/>
            <person name="Brambilla E.M."/>
            <person name="Rohde M."/>
            <person name="Goker M."/>
            <person name="Detter J.C."/>
            <person name="Woyke T."/>
            <person name="Bristow J."/>
            <person name="Eisen J.A."/>
            <person name="Markowitz V."/>
            <person name="Hugenholtz P."/>
            <person name="Kyrpides N.C."/>
            <person name="Klenk H.P."/>
        </authorList>
    </citation>
    <scope>NUCLEOTIDE SEQUENCE [LARGE SCALE GENOMIC DNA]</scope>
    <source>
        <strain evidence="3">DSM 21211 / LMG 22137 / NRRL B-23946 / LB-34</strain>
    </source>
</reference>
<dbReference type="Proteomes" id="UP000008635">
    <property type="component" value="Chromosome"/>
</dbReference>
<dbReference type="InterPro" id="IPR024775">
    <property type="entry name" value="DinB-like"/>
</dbReference>
<organism evidence="2 3">
    <name type="scientific">Deinococcus maricopensis (strain DSM 21211 / LMG 22137 / NRRL B-23946 / LB-34)</name>
    <dbReference type="NCBI Taxonomy" id="709986"/>
    <lineage>
        <taxon>Bacteria</taxon>
        <taxon>Thermotogati</taxon>
        <taxon>Deinococcota</taxon>
        <taxon>Deinococci</taxon>
        <taxon>Deinococcales</taxon>
        <taxon>Deinococcaceae</taxon>
        <taxon>Deinococcus</taxon>
    </lineage>
</organism>
<dbReference type="STRING" id="709986.Deima_2997"/>
<proteinExistence type="predicted"/>
<feature type="domain" description="DinB-like" evidence="1">
    <location>
        <begin position="12"/>
        <end position="130"/>
    </location>
</feature>
<evidence type="ECO:0000259" key="1">
    <source>
        <dbReference type="Pfam" id="PF12867"/>
    </source>
</evidence>
<reference evidence="3" key="2">
    <citation type="submission" date="2011-01" db="EMBL/GenBank/DDBJ databases">
        <title>The complete genome of Deinococcus maricopensis DSM 21211.</title>
        <authorList>
            <consortium name="US DOE Joint Genome Institute (JGI-PGF)"/>
            <person name="Lucas S."/>
            <person name="Copeland A."/>
            <person name="Lapidus A."/>
            <person name="Goodwin L."/>
            <person name="Pitluck S."/>
            <person name="Kyrpides N."/>
            <person name="Mavromatis K."/>
            <person name="Pagani I."/>
            <person name="Ivanova N."/>
            <person name="Ovchinnikova G."/>
            <person name="Zeytun A."/>
            <person name="Detter J.C."/>
            <person name="Han C."/>
            <person name="Land M."/>
            <person name="Hauser L."/>
            <person name="Markowitz V."/>
            <person name="Cheng J.-F."/>
            <person name="Hugenholtz P."/>
            <person name="Woyke T."/>
            <person name="Wu D."/>
            <person name="Pukall R."/>
            <person name="Gehrich-Schroeter G."/>
            <person name="Brambilla E."/>
            <person name="Klenk H.-P."/>
            <person name="Eisen J.A."/>
        </authorList>
    </citation>
    <scope>NUCLEOTIDE SEQUENCE [LARGE SCALE GENOMIC DNA]</scope>
    <source>
        <strain evidence="3">DSM 21211 / LMG 22137 / NRRL B-23946 / LB-34</strain>
    </source>
</reference>
<gene>
    <name evidence="2" type="ordered locus">Deima_2997</name>
</gene>
<evidence type="ECO:0000313" key="2">
    <source>
        <dbReference type="EMBL" id="ADV68626.1"/>
    </source>
</evidence>
<dbReference type="SUPFAM" id="SSF109854">
    <property type="entry name" value="DinB/YfiT-like putative metalloenzymes"/>
    <property type="match status" value="1"/>
</dbReference>
<dbReference type="HOGENOM" id="CLU_110580_0_0_0"/>
<keyword evidence="3" id="KW-1185">Reference proteome</keyword>
<dbReference type="EMBL" id="CP002454">
    <property type="protein sequence ID" value="ADV68626.1"/>
    <property type="molecule type" value="Genomic_DNA"/>
</dbReference>
<accession>E8U3K2</accession>
<dbReference type="OrthoDB" id="119432at2"/>
<dbReference type="eggNOG" id="COG2318">
    <property type="taxonomic scope" value="Bacteria"/>
</dbReference>
<dbReference type="InterPro" id="IPR034660">
    <property type="entry name" value="DinB/YfiT-like"/>
</dbReference>
<sequence length="147" mass="16331">MSTEGYVRNFLMHRQALQDLLAQIPDNQGSFAAWDGGMSFIGLADHLSGSSARLFSMMRGQPPQPAPTSATLAEARQHLERTTDATVQALRGMTDEDLRRVIPAFGGREMPVRALVDFIIQHEAHHKGQVWMMARMIGLKPGMFVKL</sequence>
<dbReference type="AlphaFoldDB" id="E8U3K2"/>